<evidence type="ECO:0000313" key="2">
    <source>
        <dbReference type="Proteomes" id="UP000256304"/>
    </source>
</evidence>
<organism evidence="1 2">
    <name type="scientific">Paenibacillus taihuensis</name>
    <dbReference type="NCBI Taxonomy" id="1156355"/>
    <lineage>
        <taxon>Bacteria</taxon>
        <taxon>Bacillati</taxon>
        <taxon>Bacillota</taxon>
        <taxon>Bacilli</taxon>
        <taxon>Bacillales</taxon>
        <taxon>Paenibacillaceae</taxon>
        <taxon>Paenibacillus</taxon>
    </lineage>
</organism>
<reference evidence="1 2" key="1">
    <citation type="submission" date="2018-08" db="EMBL/GenBank/DDBJ databases">
        <title>Genomic Encyclopedia of Type Strains, Phase III (KMG-III): the genomes of soil and plant-associated and newly described type strains.</title>
        <authorList>
            <person name="Whitman W."/>
        </authorList>
    </citation>
    <scope>NUCLEOTIDE SEQUENCE [LARGE SCALE GENOMIC DNA]</scope>
    <source>
        <strain evidence="1 2">CGMCC 1.10966</strain>
    </source>
</reference>
<evidence type="ECO:0000313" key="1">
    <source>
        <dbReference type="EMBL" id="REE68807.1"/>
    </source>
</evidence>
<dbReference type="EMBL" id="QTTN01000036">
    <property type="protein sequence ID" value="REE68807.1"/>
    <property type="molecule type" value="Genomic_DNA"/>
</dbReference>
<dbReference type="AlphaFoldDB" id="A0A3D9R4N6"/>
<dbReference type="Proteomes" id="UP000256304">
    <property type="component" value="Unassembled WGS sequence"/>
</dbReference>
<name>A0A3D9R4N6_9BACL</name>
<keyword evidence="2" id="KW-1185">Reference proteome</keyword>
<comment type="caution">
    <text evidence="1">The sequence shown here is derived from an EMBL/GenBank/DDBJ whole genome shotgun (WGS) entry which is preliminary data.</text>
</comment>
<protein>
    <submittedName>
        <fullName evidence="1">Uncharacterized protein</fullName>
    </submittedName>
</protein>
<accession>A0A3D9R4N6</accession>
<feature type="non-terminal residue" evidence="1">
    <location>
        <position position="1"/>
    </location>
</feature>
<sequence>KTNGTGVSLMPFWIPFLFSVNVIELT</sequence>
<proteinExistence type="predicted"/>
<gene>
    <name evidence="1" type="ORF">A8990_13673</name>
</gene>